<evidence type="ECO:0000256" key="6">
    <source>
        <dbReference type="PROSITE-ProRule" id="PRU10137"/>
    </source>
</evidence>
<dbReference type="Pfam" id="PF00239">
    <property type="entry name" value="Resolvase"/>
    <property type="match status" value="1"/>
</dbReference>
<dbReference type="EMBL" id="FILR01000006">
    <property type="protein sequence ID" value="CYX41983.1"/>
    <property type="molecule type" value="Genomic_DNA"/>
</dbReference>
<dbReference type="InterPro" id="IPR006118">
    <property type="entry name" value="Recombinase_CS"/>
</dbReference>
<dbReference type="GO" id="GO:0000150">
    <property type="term" value="F:DNA strand exchange activity"/>
    <property type="evidence" value="ECO:0007669"/>
    <property type="project" value="InterPro"/>
</dbReference>
<evidence type="ECO:0000256" key="1">
    <source>
        <dbReference type="ARBA" id="ARBA00009913"/>
    </source>
</evidence>
<evidence type="ECO:0000256" key="5">
    <source>
        <dbReference type="PIRSR" id="PIRSR606118-50"/>
    </source>
</evidence>
<comment type="similarity">
    <text evidence="1">Belongs to the site-specific recombinase resolvase family.</text>
</comment>
<dbReference type="PANTHER" id="PTHR30461">
    <property type="entry name" value="DNA-INVERTASE FROM LAMBDOID PROPHAGE"/>
    <property type="match status" value="1"/>
</dbReference>
<dbReference type="PANTHER" id="PTHR30461:SF26">
    <property type="entry name" value="RESOLVASE HOMOLOG YNEB"/>
    <property type="match status" value="1"/>
</dbReference>
<gene>
    <name evidence="8" type="primary">bin3</name>
    <name evidence="8" type="ORF">ERS132525_00815</name>
</gene>
<evidence type="ECO:0000256" key="2">
    <source>
        <dbReference type="ARBA" id="ARBA00022908"/>
    </source>
</evidence>
<dbReference type="Gene3D" id="3.40.50.1390">
    <property type="entry name" value="Resolvase, N-terminal catalytic domain"/>
    <property type="match status" value="1"/>
</dbReference>
<dbReference type="InterPro" id="IPR006119">
    <property type="entry name" value="Resolv_N"/>
</dbReference>
<sequence length="203" mass="23855">MKYGYARVSTKEQNVDRQITAFLGEGIDSRNIYTDKATGSNFNRKKYRTLLKKLKKGDELYIKSIDRLGRNYDEILRQWNILTKEKMVDIIVLDFPLLNTKTKIDNLTGKFLSDIVLQVLSYVAQIEKENIHQRQREGIIEAKKRGVKFGRPKRELPSNFEEVLFLWEEGKISLRGGAKLLDTSHTMFSKWIKKYYEKNQKKA</sequence>
<dbReference type="InterPro" id="IPR036162">
    <property type="entry name" value="Resolvase-like_N_sf"/>
</dbReference>
<dbReference type="InterPro" id="IPR050639">
    <property type="entry name" value="SSR_resolvase"/>
</dbReference>
<dbReference type="SUPFAM" id="SSF53041">
    <property type="entry name" value="Resolvase-like"/>
    <property type="match status" value="1"/>
</dbReference>
<dbReference type="RefSeq" id="WP_044684393.1">
    <property type="nucleotide sequence ID" value="NZ_CEGZ01000007.1"/>
</dbReference>
<feature type="domain" description="Resolvase/invertase-type recombinase catalytic" evidence="7">
    <location>
        <begin position="1"/>
        <end position="146"/>
    </location>
</feature>
<keyword evidence="4" id="KW-0233">DNA recombination</keyword>
<dbReference type="CDD" id="cd03768">
    <property type="entry name" value="SR_ResInv"/>
    <property type="match status" value="1"/>
</dbReference>
<dbReference type="GO" id="GO:0015074">
    <property type="term" value="P:DNA integration"/>
    <property type="evidence" value="ECO:0007669"/>
    <property type="project" value="UniProtKB-KW"/>
</dbReference>
<dbReference type="Proteomes" id="UP000071601">
    <property type="component" value="Unassembled WGS sequence"/>
</dbReference>
<evidence type="ECO:0000256" key="3">
    <source>
        <dbReference type="ARBA" id="ARBA00023125"/>
    </source>
</evidence>
<protein>
    <submittedName>
        <fullName evidence="8">Resolvase/integrase</fullName>
    </submittedName>
</protein>
<evidence type="ECO:0000313" key="9">
    <source>
        <dbReference type="Proteomes" id="UP000071601"/>
    </source>
</evidence>
<evidence type="ECO:0000313" key="8">
    <source>
        <dbReference type="EMBL" id="CYX41983.1"/>
    </source>
</evidence>
<dbReference type="PROSITE" id="PS00397">
    <property type="entry name" value="RECOMBINASES_1"/>
    <property type="match status" value="1"/>
</dbReference>
<proteinExistence type="inferred from homology"/>
<feature type="active site" description="O-(5'-phospho-DNA)-serine intermediate" evidence="5 6">
    <location>
        <position position="9"/>
    </location>
</feature>
<keyword evidence="2" id="KW-0229">DNA integration</keyword>
<name>A0AB33U8M4_STRSU</name>
<reference evidence="8 9" key="1">
    <citation type="submission" date="2016-02" db="EMBL/GenBank/DDBJ databases">
        <authorList>
            <consortium name="Pathogen Informatics"/>
        </authorList>
    </citation>
    <scope>NUCLEOTIDE SEQUENCE [LARGE SCALE GENOMIC DNA]</scope>
    <source>
        <strain evidence="8 9">SS985</strain>
    </source>
</reference>
<organism evidence="8 9">
    <name type="scientific">Streptococcus suis</name>
    <dbReference type="NCBI Taxonomy" id="1307"/>
    <lineage>
        <taxon>Bacteria</taxon>
        <taxon>Bacillati</taxon>
        <taxon>Bacillota</taxon>
        <taxon>Bacilli</taxon>
        <taxon>Lactobacillales</taxon>
        <taxon>Streptococcaceae</taxon>
        <taxon>Streptococcus</taxon>
    </lineage>
</organism>
<comment type="caution">
    <text evidence="8">The sequence shown here is derived from an EMBL/GenBank/DDBJ whole genome shotgun (WGS) entry which is preliminary data.</text>
</comment>
<dbReference type="SMART" id="SM00857">
    <property type="entry name" value="Resolvase"/>
    <property type="match status" value="1"/>
</dbReference>
<accession>A0AB33U8M4</accession>
<evidence type="ECO:0000256" key="4">
    <source>
        <dbReference type="ARBA" id="ARBA00023172"/>
    </source>
</evidence>
<dbReference type="AlphaFoldDB" id="A0AB33U8M4"/>
<keyword evidence="3" id="KW-0238">DNA-binding</keyword>
<dbReference type="GO" id="GO:0003677">
    <property type="term" value="F:DNA binding"/>
    <property type="evidence" value="ECO:0007669"/>
    <property type="project" value="UniProtKB-KW"/>
</dbReference>
<evidence type="ECO:0000259" key="7">
    <source>
        <dbReference type="PROSITE" id="PS51736"/>
    </source>
</evidence>
<dbReference type="PROSITE" id="PS51736">
    <property type="entry name" value="RECOMBINASES_3"/>
    <property type="match status" value="1"/>
</dbReference>